<sequence length="303" mass="34338">MTKNTFSLPAHATTNHTETLPSGTVVDEYIIERVIAQGGFSTVYLARQLNDQQQVAIKEYKPKHLTRRDGNAVMPIDSAALNLFQRGRQLFMKEATLLTTLKHPNIVSVLNFFLCNNTAYLVMNYDYGITLGNWLKDSTNIATTEFLLDVFLPVMRCIKNMHNRGLLHLDIKPDNILLRPSCNPLILDFGSALSYKNQQQLNSHSMTKGYAAPEQHEQSKTLGPWSDCYAIGASMRTCLDRTAPISSSDVVAIEKRQSAHRLYKKQINENILYAIDWAMQMSPSKRPQSIDDLLNIINYRQNS</sequence>
<accession>A0AB33Z0A3</accession>
<dbReference type="PROSITE" id="PS50011">
    <property type="entry name" value="PROTEIN_KINASE_DOM"/>
    <property type="match status" value="1"/>
</dbReference>
<dbReference type="Gene3D" id="3.30.200.20">
    <property type="entry name" value="Phosphorylase Kinase, domain 1"/>
    <property type="match status" value="1"/>
</dbReference>
<keyword evidence="1" id="KW-0808">Transferase</keyword>
<dbReference type="PANTHER" id="PTHR24348:SF22">
    <property type="entry name" value="NON-SPECIFIC SERINE_THREONINE PROTEIN KINASE"/>
    <property type="match status" value="1"/>
</dbReference>
<keyword evidence="2" id="KW-0547">Nucleotide-binding</keyword>
<dbReference type="GO" id="GO:0034045">
    <property type="term" value="C:phagophore assembly site membrane"/>
    <property type="evidence" value="ECO:0007669"/>
    <property type="project" value="TreeGrafter"/>
</dbReference>
<dbReference type="GO" id="GO:0005829">
    <property type="term" value="C:cytosol"/>
    <property type="evidence" value="ECO:0007669"/>
    <property type="project" value="TreeGrafter"/>
</dbReference>
<evidence type="ECO:0000256" key="1">
    <source>
        <dbReference type="ARBA" id="ARBA00022679"/>
    </source>
</evidence>
<reference evidence="6 7" key="1">
    <citation type="journal article" date="2013" name="Genome Announc.">
        <title>Genome Sequence of the Pyrene- and Fluoranthene-Degrading Bacterium Cycloclasticus sp. Strain PY97M.</title>
        <authorList>
            <person name="Cui Z."/>
            <person name="Xu G."/>
            <person name="Li Q."/>
            <person name="Gao W."/>
            <person name="Zheng L."/>
        </authorList>
    </citation>
    <scope>NUCLEOTIDE SEQUENCE [LARGE SCALE GENOMIC DNA]</scope>
    <source>
        <strain evidence="6 7">PY97M</strain>
    </source>
</reference>
<evidence type="ECO:0000256" key="3">
    <source>
        <dbReference type="ARBA" id="ARBA00022777"/>
    </source>
</evidence>
<dbReference type="InterPro" id="IPR045269">
    <property type="entry name" value="Atg1-like"/>
</dbReference>
<gene>
    <name evidence="6" type="ORF">L196_07846</name>
</gene>
<organism evidence="6 7">
    <name type="scientific">Cycloclasticus pugetii</name>
    <dbReference type="NCBI Taxonomy" id="34068"/>
    <lineage>
        <taxon>Bacteria</taxon>
        <taxon>Pseudomonadati</taxon>
        <taxon>Pseudomonadota</taxon>
        <taxon>Gammaproteobacteria</taxon>
        <taxon>Thiotrichales</taxon>
        <taxon>Piscirickettsiaceae</taxon>
        <taxon>Cycloclasticus</taxon>
    </lineage>
</organism>
<dbReference type="EMBL" id="ASHL01000006">
    <property type="protein sequence ID" value="EPD12765.1"/>
    <property type="molecule type" value="Genomic_DNA"/>
</dbReference>
<dbReference type="InterPro" id="IPR011009">
    <property type="entry name" value="Kinase-like_dom_sf"/>
</dbReference>
<dbReference type="GO" id="GO:0042594">
    <property type="term" value="P:response to starvation"/>
    <property type="evidence" value="ECO:0007669"/>
    <property type="project" value="TreeGrafter"/>
</dbReference>
<dbReference type="GO" id="GO:0005524">
    <property type="term" value="F:ATP binding"/>
    <property type="evidence" value="ECO:0007669"/>
    <property type="project" value="UniProtKB-KW"/>
</dbReference>
<dbReference type="InterPro" id="IPR000719">
    <property type="entry name" value="Prot_kinase_dom"/>
</dbReference>
<keyword evidence="3 6" id="KW-0418">Kinase</keyword>
<evidence type="ECO:0000256" key="2">
    <source>
        <dbReference type="ARBA" id="ARBA00022741"/>
    </source>
</evidence>
<keyword evidence="7" id="KW-1185">Reference proteome</keyword>
<comment type="caution">
    <text evidence="6">The sequence shown here is derived from an EMBL/GenBank/DDBJ whole genome shotgun (WGS) entry which is preliminary data.</text>
</comment>
<dbReference type="PROSITE" id="PS00108">
    <property type="entry name" value="PROTEIN_KINASE_ST"/>
    <property type="match status" value="1"/>
</dbReference>
<dbReference type="SUPFAM" id="SSF56112">
    <property type="entry name" value="Protein kinase-like (PK-like)"/>
    <property type="match status" value="1"/>
</dbReference>
<name>A0AB33Z0A3_9GAMM</name>
<dbReference type="Gene3D" id="1.10.510.10">
    <property type="entry name" value="Transferase(Phosphotransferase) domain 1"/>
    <property type="match status" value="1"/>
</dbReference>
<dbReference type="GO" id="GO:0005776">
    <property type="term" value="C:autophagosome"/>
    <property type="evidence" value="ECO:0007669"/>
    <property type="project" value="TreeGrafter"/>
</dbReference>
<proteinExistence type="predicted"/>
<evidence type="ECO:0000313" key="7">
    <source>
        <dbReference type="Proteomes" id="UP000015462"/>
    </source>
</evidence>
<dbReference type="InterPro" id="IPR008271">
    <property type="entry name" value="Ser/Thr_kinase_AS"/>
</dbReference>
<dbReference type="Proteomes" id="UP000015462">
    <property type="component" value="Unassembled WGS sequence"/>
</dbReference>
<dbReference type="SMART" id="SM00220">
    <property type="entry name" value="S_TKc"/>
    <property type="match status" value="1"/>
</dbReference>
<dbReference type="RefSeq" id="WP_016390562.1">
    <property type="nucleotide sequence ID" value="NZ_KE646808.1"/>
</dbReference>
<dbReference type="Pfam" id="PF00069">
    <property type="entry name" value="Pkinase"/>
    <property type="match status" value="1"/>
</dbReference>
<evidence type="ECO:0000259" key="5">
    <source>
        <dbReference type="PROSITE" id="PS50011"/>
    </source>
</evidence>
<protein>
    <submittedName>
        <fullName evidence="6">Cell cycle protein kinase CDC5/MSD2</fullName>
    </submittedName>
</protein>
<keyword evidence="4" id="KW-0067">ATP-binding</keyword>
<dbReference type="GO" id="GO:0004674">
    <property type="term" value="F:protein serine/threonine kinase activity"/>
    <property type="evidence" value="ECO:0007669"/>
    <property type="project" value="InterPro"/>
</dbReference>
<feature type="domain" description="Protein kinase" evidence="5">
    <location>
        <begin position="29"/>
        <end position="303"/>
    </location>
</feature>
<dbReference type="CDD" id="cd14014">
    <property type="entry name" value="STKc_PknB_like"/>
    <property type="match status" value="1"/>
</dbReference>
<dbReference type="PANTHER" id="PTHR24348">
    <property type="entry name" value="SERINE/THREONINE-PROTEIN KINASE UNC-51-RELATED"/>
    <property type="match status" value="1"/>
</dbReference>
<evidence type="ECO:0000256" key="4">
    <source>
        <dbReference type="ARBA" id="ARBA00022840"/>
    </source>
</evidence>
<dbReference type="AlphaFoldDB" id="A0AB33Z0A3"/>
<evidence type="ECO:0000313" key="6">
    <source>
        <dbReference type="EMBL" id="EPD12765.1"/>
    </source>
</evidence>